<keyword evidence="2" id="KW-1185">Reference proteome</keyword>
<sequence>MRGNQRWTSLLSGVLVANSAPHLASAVTGRRHLTPLAGRESSPAVNGAWGVANLAGGLLLLRRAAGAPSSLRWDERLHWFEAGVAVFSVWMAGSERALRINTGVETGRPRSSRG</sequence>
<reference evidence="1 2" key="1">
    <citation type="submission" date="2020-08" db="EMBL/GenBank/DDBJ databases">
        <title>A Genomic Blueprint of the Chicken Gut Microbiome.</title>
        <authorList>
            <person name="Gilroy R."/>
            <person name="Ravi A."/>
            <person name="Getino M."/>
            <person name="Pursley I."/>
            <person name="Horton D.L."/>
            <person name="Alikhan N.-F."/>
            <person name="Baker D."/>
            <person name="Gharbi K."/>
            <person name="Hall N."/>
            <person name="Watson M."/>
            <person name="Adriaenssens E.M."/>
            <person name="Foster-Nyarko E."/>
            <person name="Jarju S."/>
            <person name="Secka A."/>
            <person name="Antonio M."/>
            <person name="Oren A."/>
            <person name="Chaudhuri R."/>
            <person name="La Ragione R.M."/>
            <person name="Hildebrand F."/>
            <person name="Pallen M.J."/>
        </authorList>
    </citation>
    <scope>NUCLEOTIDE SEQUENCE [LARGE SCALE GENOMIC DNA]</scope>
    <source>
        <strain evidence="1 2">Sa1BUA1</strain>
    </source>
</reference>
<evidence type="ECO:0000313" key="1">
    <source>
        <dbReference type="EMBL" id="MBD8062235.1"/>
    </source>
</evidence>
<dbReference type="Proteomes" id="UP000661894">
    <property type="component" value="Unassembled WGS sequence"/>
</dbReference>
<evidence type="ECO:0000313" key="2">
    <source>
        <dbReference type="Proteomes" id="UP000661894"/>
    </source>
</evidence>
<accession>A0ABR8Z1V8</accession>
<proteinExistence type="predicted"/>
<dbReference type="EMBL" id="JACSPO010000003">
    <property type="protein sequence ID" value="MBD8062235.1"/>
    <property type="molecule type" value="Genomic_DNA"/>
</dbReference>
<name>A0ABR8Z1V8_9MICO</name>
<organism evidence="1 2">
    <name type="scientific">Oceanitalea stevensii</name>
    <dbReference type="NCBI Taxonomy" id="2763072"/>
    <lineage>
        <taxon>Bacteria</taxon>
        <taxon>Bacillati</taxon>
        <taxon>Actinomycetota</taxon>
        <taxon>Actinomycetes</taxon>
        <taxon>Micrococcales</taxon>
        <taxon>Bogoriellaceae</taxon>
        <taxon>Georgenia</taxon>
    </lineage>
</organism>
<gene>
    <name evidence="1" type="ORF">H9624_07850</name>
</gene>
<comment type="caution">
    <text evidence="1">The sequence shown here is derived from an EMBL/GenBank/DDBJ whole genome shotgun (WGS) entry which is preliminary data.</text>
</comment>
<protein>
    <submittedName>
        <fullName evidence="1">Uncharacterized protein</fullName>
    </submittedName>
</protein>
<dbReference type="RefSeq" id="WP_251839356.1">
    <property type="nucleotide sequence ID" value="NZ_JACSPO010000003.1"/>
</dbReference>